<feature type="transmembrane region" description="Helical" evidence="1">
    <location>
        <begin position="12"/>
        <end position="35"/>
    </location>
</feature>
<comment type="caution">
    <text evidence="2">The sequence shown here is derived from an EMBL/GenBank/DDBJ whole genome shotgun (WGS) entry which is preliminary data.</text>
</comment>
<keyword evidence="3" id="KW-1185">Reference proteome</keyword>
<dbReference type="EMBL" id="JACEZU010000019">
    <property type="protein sequence ID" value="MBA5690546.1"/>
    <property type="molecule type" value="Genomic_DNA"/>
</dbReference>
<protein>
    <submittedName>
        <fullName evidence="2">Uncharacterized protein</fullName>
    </submittedName>
</protein>
<keyword evidence="1" id="KW-0472">Membrane</keyword>
<dbReference type="Proteomes" id="UP000573499">
    <property type="component" value="Unassembled WGS sequence"/>
</dbReference>
<name>A0A7W2FF56_9BURK</name>
<gene>
    <name evidence="2" type="ORF">H3H39_26260</name>
</gene>
<proteinExistence type="predicted"/>
<reference evidence="2 3" key="1">
    <citation type="submission" date="2020-07" db="EMBL/GenBank/DDBJ databases">
        <title>Novel species isolated from subtropical streams in China.</title>
        <authorList>
            <person name="Lu H."/>
        </authorList>
    </citation>
    <scope>NUCLEOTIDE SEQUENCE [LARGE SCALE GENOMIC DNA]</scope>
    <source>
        <strain evidence="2 3">LX47W</strain>
    </source>
</reference>
<sequence>MNAIAHRLYRIHNGIASMLLIAALICMPKLVSLLMDYASHDQRYAYAIAREASGWMNFIVPGGAYGLFWVIWNIKRTDLRIKATQPPGFTACFEIRRGDQYFGIAQDRSCIVIVDMEVDFATCQPLGFVQTFIIQQVDSQSELSLRFNSFEYPSMRFRVKTRAASAIAAKINYALWP</sequence>
<accession>A0A7W2FF56</accession>
<evidence type="ECO:0000313" key="2">
    <source>
        <dbReference type="EMBL" id="MBA5690546.1"/>
    </source>
</evidence>
<evidence type="ECO:0000256" key="1">
    <source>
        <dbReference type="SAM" id="Phobius"/>
    </source>
</evidence>
<evidence type="ECO:0000313" key="3">
    <source>
        <dbReference type="Proteomes" id="UP000573499"/>
    </source>
</evidence>
<dbReference type="AlphaFoldDB" id="A0A7W2FF56"/>
<feature type="transmembrane region" description="Helical" evidence="1">
    <location>
        <begin position="55"/>
        <end position="72"/>
    </location>
</feature>
<keyword evidence="1" id="KW-1133">Transmembrane helix</keyword>
<organism evidence="2 3">
    <name type="scientific">Rugamonas apoptosis</name>
    <dbReference type="NCBI Taxonomy" id="2758570"/>
    <lineage>
        <taxon>Bacteria</taxon>
        <taxon>Pseudomonadati</taxon>
        <taxon>Pseudomonadota</taxon>
        <taxon>Betaproteobacteria</taxon>
        <taxon>Burkholderiales</taxon>
        <taxon>Oxalobacteraceae</taxon>
        <taxon>Telluria group</taxon>
        <taxon>Rugamonas</taxon>
    </lineage>
</organism>
<keyword evidence="1" id="KW-0812">Transmembrane</keyword>
<dbReference type="RefSeq" id="WP_182157359.1">
    <property type="nucleotide sequence ID" value="NZ_JACEZU010000019.1"/>
</dbReference>